<evidence type="ECO:0000313" key="1">
    <source>
        <dbReference type="EMBL" id="UFP94449.1"/>
    </source>
</evidence>
<accession>A0ABY3PLH2</accession>
<gene>
    <name evidence="1" type="ORF">ISF26_22345</name>
</gene>
<evidence type="ECO:0000313" key="2">
    <source>
        <dbReference type="Proteomes" id="UP001054846"/>
    </source>
</evidence>
<dbReference type="Proteomes" id="UP001054846">
    <property type="component" value="Chromosome"/>
</dbReference>
<reference evidence="1 2" key="1">
    <citation type="journal article" date="2021" name="Genome Biol. Evol.">
        <title>Complete Genome Sequencing of a Novel Gloeobacter Species from a Waterfall Cave in Mexico.</title>
        <authorList>
            <person name="Saw J.H."/>
            <person name="Cardona T."/>
            <person name="Montejano G."/>
        </authorList>
    </citation>
    <scope>NUCLEOTIDE SEQUENCE [LARGE SCALE GENOMIC DNA]</scope>
    <source>
        <strain evidence="1">MG652769</strain>
    </source>
</reference>
<keyword evidence="2" id="KW-1185">Reference proteome</keyword>
<organism evidence="1 2">
    <name type="scientific">Gloeobacter morelensis MG652769</name>
    <dbReference type="NCBI Taxonomy" id="2781736"/>
    <lineage>
        <taxon>Bacteria</taxon>
        <taxon>Bacillati</taxon>
        <taxon>Cyanobacteriota</taxon>
        <taxon>Cyanophyceae</taxon>
        <taxon>Gloeobacterales</taxon>
        <taxon>Gloeobacteraceae</taxon>
        <taxon>Gloeobacter</taxon>
        <taxon>Gloeobacter morelensis</taxon>
    </lineage>
</organism>
<dbReference type="SUPFAM" id="SSF69304">
    <property type="entry name" value="Tricorn protease N-terminal domain"/>
    <property type="match status" value="1"/>
</dbReference>
<sequence>MLSRPVFIAAVVVVVVVGALLWHRLVPAVAQPAVGDVLVSDLDVDLIDPEFDQAFDRFTWVDNQGKVWIGKVDPKTGNFTPPSGQSVLIDTGAAPTELVGNGPEWVYTSSGAQIVYTRYEEGRLALARARFDNGNWTAGLLEAGSGRYAPVGSLDEGDEQPRIGYVGRNEERKLVTFWRHLDNPDSEAEVPGSEPPGGRWVEGMRSIVLTQKVGTGRQGFLYNVDSQILEQLTFDAGVKKTIIMWRAPEYNNEYLFFVLINETNIGVYRKTNGTWKKIYTVDPPSRGEYLWSPEVLVHNGKSYIFMVTSTSRDQKSKTIPTDIWLAGIDSTSPFYRRISDTTERVRKDPEVYITELGPFVYFLDYIEPRSQATAIYRADTGLGPAN</sequence>
<dbReference type="EMBL" id="CP063845">
    <property type="protein sequence ID" value="UFP94449.1"/>
    <property type="molecule type" value="Genomic_DNA"/>
</dbReference>
<name>A0ABY3PLH2_9CYAN</name>
<protein>
    <submittedName>
        <fullName evidence="1">Uncharacterized protein</fullName>
    </submittedName>
</protein>
<proteinExistence type="predicted"/>